<comment type="function">
    <text evidence="4">Activates KDO (a required 8-carbon sugar) for incorporation into bacterial lipopolysaccharide in Gram-negative bacteria.</text>
</comment>
<evidence type="ECO:0000313" key="6">
    <source>
        <dbReference type="Proteomes" id="UP001595907"/>
    </source>
</evidence>
<dbReference type="SUPFAM" id="SSF53448">
    <property type="entry name" value="Nucleotide-diphospho-sugar transferases"/>
    <property type="match status" value="1"/>
</dbReference>
<name>A0ABV8QTX4_9BACT</name>
<accession>A0ABV8QTX4</accession>
<comment type="catalytic activity">
    <reaction evidence="4">
        <text>3-deoxy-alpha-D-manno-oct-2-ulosonate + CTP = CMP-3-deoxy-beta-D-manno-octulosonate + diphosphate</text>
        <dbReference type="Rhea" id="RHEA:23448"/>
        <dbReference type="ChEBI" id="CHEBI:33019"/>
        <dbReference type="ChEBI" id="CHEBI:37563"/>
        <dbReference type="ChEBI" id="CHEBI:85986"/>
        <dbReference type="ChEBI" id="CHEBI:85987"/>
        <dbReference type="EC" id="2.7.7.38"/>
    </reaction>
</comment>
<dbReference type="Pfam" id="PF02348">
    <property type="entry name" value="CTP_transf_3"/>
    <property type="match status" value="1"/>
</dbReference>
<dbReference type="CDD" id="cd02517">
    <property type="entry name" value="CMP-KDO-Synthetase"/>
    <property type="match status" value="1"/>
</dbReference>
<dbReference type="Proteomes" id="UP001595907">
    <property type="component" value="Unassembled WGS sequence"/>
</dbReference>
<dbReference type="InterPro" id="IPR004528">
    <property type="entry name" value="KdsB"/>
</dbReference>
<evidence type="ECO:0000256" key="1">
    <source>
        <dbReference type="ARBA" id="ARBA00022679"/>
    </source>
</evidence>
<gene>
    <name evidence="4 5" type="primary">kdsB</name>
    <name evidence="5" type="ORF">ACFOWM_09595</name>
</gene>
<keyword evidence="2 4" id="KW-0548">Nucleotidyltransferase</keyword>
<dbReference type="RefSeq" id="WP_379709276.1">
    <property type="nucleotide sequence ID" value="NZ_JBHSCZ010000002.1"/>
</dbReference>
<keyword evidence="1 4" id="KW-0808">Transferase</keyword>
<organism evidence="5 6">
    <name type="scientific">Ferruginibacter yonginensis</name>
    <dbReference type="NCBI Taxonomy" id="1310416"/>
    <lineage>
        <taxon>Bacteria</taxon>
        <taxon>Pseudomonadati</taxon>
        <taxon>Bacteroidota</taxon>
        <taxon>Chitinophagia</taxon>
        <taxon>Chitinophagales</taxon>
        <taxon>Chitinophagaceae</taxon>
        <taxon>Ferruginibacter</taxon>
    </lineage>
</organism>
<dbReference type="PANTHER" id="PTHR42866:SF2">
    <property type="entry name" value="3-DEOXY-MANNO-OCTULOSONATE CYTIDYLYLTRANSFERASE, MITOCHONDRIAL"/>
    <property type="match status" value="1"/>
</dbReference>
<reference evidence="6" key="1">
    <citation type="journal article" date="2019" name="Int. J. Syst. Evol. Microbiol.">
        <title>The Global Catalogue of Microorganisms (GCM) 10K type strain sequencing project: providing services to taxonomists for standard genome sequencing and annotation.</title>
        <authorList>
            <consortium name="The Broad Institute Genomics Platform"/>
            <consortium name="The Broad Institute Genome Sequencing Center for Infectious Disease"/>
            <person name="Wu L."/>
            <person name="Ma J."/>
        </authorList>
    </citation>
    <scope>NUCLEOTIDE SEQUENCE [LARGE SCALE GENOMIC DNA]</scope>
    <source>
        <strain evidence="6">CECT 8289</strain>
    </source>
</reference>
<comment type="pathway">
    <text evidence="4">Nucleotide-sugar biosynthesis; CMP-3-deoxy-D-manno-octulosonate biosynthesis; CMP-3-deoxy-D-manno-octulosonate from 3-deoxy-D-manno-octulosonate and CTP: step 1/1.</text>
</comment>
<dbReference type="GO" id="GO:0008690">
    <property type="term" value="F:3-deoxy-manno-octulosonate cytidylyltransferase activity"/>
    <property type="evidence" value="ECO:0007669"/>
    <property type="project" value="UniProtKB-EC"/>
</dbReference>
<dbReference type="Gene3D" id="3.90.550.10">
    <property type="entry name" value="Spore Coat Polysaccharide Biosynthesis Protein SpsA, Chain A"/>
    <property type="match status" value="1"/>
</dbReference>
<evidence type="ECO:0000256" key="2">
    <source>
        <dbReference type="ARBA" id="ARBA00022695"/>
    </source>
</evidence>
<dbReference type="HAMAP" id="MF_00057">
    <property type="entry name" value="KdsB"/>
    <property type="match status" value="1"/>
</dbReference>
<keyword evidence="3 4" id="KW-0448">Lipopolysaccharide biosynthesis</keyword>
<comment type="caution">
    <text evidence="5">The sequence shown here is derived from an EMBL/GenBank/DDBJ whole genome shotgun (WGS) entry which is preliminary data.</text>
</comment>
<dbReference type="NCBIfam" id="NF003952">
    <property type="entry name" value="PRK05450.1-5"/>
    <property type="match status" value="1"/>
</dbReference>
<keyword evidence="4" id="KW-0963">Cytoplasm</keyword>
<evidence type="ECO:0000256" key="4">
    <source>
        <dbReference type="HAMAP-Rule" id="MF_00057"/>
    </source>
</evidence>
<comment type="subcellular location">
    <subcellularLocation>
        <location evidence="4">Cytoplasm</location>
    </subcellularLocation>
</comment>
<dbReference type="InterPro" id="IPR003329">
    <property type="entry name" value="Cytidylyl_trans"/>
</dbReference>
<comment type="similarity">
    <text evidence="4">Belongs to the KdsB family.</text>
</comment>
<dbReference type="InterPro" id="IPR029044">
    <property type="entry name" value="Nucleotide-diphossugar_trans"/>
</dbReference>
<evidence type="ECO:0000256" key="3">
    <source>
        <dbReference type="ARBA" id="ARBA00022985"/>
    </source>
</evidence>
<protein>
    <recommendedName>
        <fullName evidence="4">3-deoxy-manno-octulosonate cytidylyltransferase</fullName>
        <ecNumber evidence="4">2.7.7.38</ecNumber>
    </recommendedName>
    <alternativeName>
        <fullName evidence="4">CMP-2-keto-3-deoxyoctulosonic acid synthase</fullName>
        <shortName evidence="4">CKS</shortName>
        <shortName evidence="4">CMP-KDO synthase</shortName>
    </alternativeName>
</protein>
<dbReference type="NCBIfam" id="TIGR00466">
    <property type="entry name" value="kdsB"/>
    <property type="match status" value="1"/>
</dbReference>
<proteinExistence type="inferred from homology"/>
<sequence>MKIIAMIPARYAATRFPFKLMQPLGNKTVIRHTYDNTVATQLFDEVYVVTDHDIIFNEIQSHGGKAIMSQRTHESGSDRIAEAITDLAIDVVINVQGDEPFVNKQLLQTMVQLFKEDVAMAIKVATPYKPITDAAQVHNPNIVKVVVDHHENALMFSRAAIPFHRDQTIAVTYKEHIGVYGFRKEVLLQFTQWPMGILESIEKLEQLRYLENGVPIKMIATNDAGVKIDVPEDLPIAEAYLNQMK</sequence>
<dbReference type="EMBL" id="JBHSCZ010000002">
    <property type="protein sequence ID" value="MFC4263132.1"/>
    <property type="molecule type" value="Genomic_DNA"/>
</dbReference>
<keyword evidence="6" id="KW-1185">Reference proteome</keyword>
<evidence type="ECO:0000313" key="5">
    <source>
        <dbReference type="EMBL" id="MFC4263132.1"/>
    </source>
</evidence>
<dbReference type="EC" id="2.7.7.38" evidence="4"/>
<dbReference type="PANTHER" id="PTHR42866">
    <property type="entry name" value="3-DEOXY-MANNO-OCTULOSONATE CYTIDYLYLTRANSFERASE"/>
    <property type="match status" value="1"/>
</dbReference>